<evidence type="ECO:0000256" key="1">
    <source>
        <dbReference type="SAM" id="MobiDB-lite"/>
    </source>
</evidence>
<evidence type="ECO:0000313" key="2">
    <source>
        <dbReference type="EMBL" id="MDP9652050.1"/>
    </source>
</evidence>
<dbReference type="RefSeq" id="WP_392396522.1">
    <property type="nucleotide sequence ID" value="NZ_JAURTK010000056.1"/>
</dbReference>
<feature type="compositionally biased region" description="Basic and acidic residues" evidence="1">
    <location>
        <begin position="11"/>
        <end position="22"/>
    </location>
</feature>
<protein>
    <submittedName>
        <fullName evidence="2">Uncharacterized protein</fullName>
    </submittedName>
</protein>
<organism evidence="2 3">
    <name type="scientific">Paraburkholderia caledonica</name>
    <dbReference type="NCBI Taxonomy" id="134536"/>
    <lineage>
        <taxon>Bacteria</taxon>
        <taxon>Pseudomonadati</taxon>
        <taxon>Pseudomonadota</taxon>
        <taxon>Betaproteobacteria</taxon>
        <taxon>Burkholderiales</taxon>
        <taxon>Burkholderiaceae</taxon>
        <taxon>Paraburkholderia</taxon>
    </lineage>
</organism>
<reference evidence="2" key="1">
    <citation type="submission" date="2023-07" db="EMBL/GenBank/DDBJ databases">
        <title>Sorghum-associated microbial communities from plants grown in Nebraska, USA.</title>
        <authorList>
            <person name="Schachtman D."/>
        </authorList>
    </citation>
    <scope>NUCLEOTIDE SEQUENCE</scope>
    <source>
        <strain evidence="2">DS1061</strain>
    </source>
</reference>
<proteinExistence type="predicted"/>
<gene>
    <name evidence="2" type="ORF">J2793_007525</name>
</gene>
<sequence length="61" mass="7293">MGQHANQRAWAEFERKQRRAQDDYFEAEPPITDDELAEIASDKHFERIDYPRTNRQWGGLT</sequence>
<dbReference type="AlphaFoldDB" id="A0AB73IPV5"/>
<dbReference type="Proteomes" id="UP001229486">
    <property type="component" value="Unassembled WGS sequence"/>
</dbReference>
<comment type="caution">
    <text evidence="2">The sequence shown here is derived from an EMBL/GenBank/DDBJ whole genome shotgun (WGS) entry which is preliminary data.</text>
</comment>
<dbReference type="EMBL" id="JAURTK010000056">
    <property type="protein sequence ID" value="MDP9652050.1"/>
    <property type="molecule type" value="Genomic_DNA"/>
</dbReference>
<accession>A0AB73IPV5</accession>
<feature type="region of interest" description="Disordered" evidence="1">
    <location>
        <begin position="1"/>
        <end position="28"/>
    </location>
</feature>
<name>A0AB73IPV5_9BURK</name>
<evidence type="ECO:0000313" key="3">
    <source>
        <dbReference type="Proteomes" id="UP001229486"/>
    </source>
</evidence>